<reference evidence="2" key="1">
    <citation type="journal article" date="2022" name="bioRxiv">
        <title>Sequencing and chromosome-scale assembly of the giantPleurodeles waltlgenome.</title>
        <authorList>
            <person name="Brown T."/>
            <person name="Elewa A."/>
            <person name="Iarovenko S."/>
            <person name="Subramanian E."/>
            <person name="Araus A.J."/>
            <person name="Petzold A."/>
            <person name="Susuki M."/>
            <person name="Suzuki K.-i.T."/>
            <person name="Hayashi T."/>
            <person name="Toyoda A."/>
            <person name="Oliveira C."/>
            <person name="Osipova E."/>
            <person name="Leigh N.D."/>
            <person name="Simon A."/>
            <person name="Yun M.H."/>
        </authorList>
    </citation>
    <scope>NUCLEOTIDE SEQUENCE</scope>
    <source>
        <strain evidence="2">20211129_DDA</strain>
        <tissue evidence="2">Liver</tissue>
    </source>
</reference>
<accession>A0AAV7NTM6</accession>
<keyword evidence="3" id="KW-1185">Reference proteome</keyword>
<feature type="region of interest" description="Disordered" evidence="1">
    <location>
        <begin position="25"/>
        <end position="191"/>
    </location>
</feature>
<organism evidence="2 3">
    <name type="scientific">Pleurodeles waltl</name>
    <name type="common">Iberian ribbed newt</name>
    <dbReference type="NCBI Taxonomy" id="8319"/>
    <lineage>
        <taxon>Eukaryota</taxon>
        <taxon>Metazoa</taxon>
        <taxon>Chordata</taxon>
        <taxon>Craniata</taxon>
        <taxon>Vertebrata</taxon>
        <taxon>Euteleostomi</taxon>
        <taxon>Amphibia</taxon>
        <taxon>Batrachia</taxon>
        <taxon>Caudata</taxon>
        <taxon>Salamandroidea</taxon>
        <taxon>Salamandridae</taxon>
        <taxon>Pleurodelinae</taxon>
        <taxon>Pleurodeles</taxon>
    </lineage>
</organism>
<dbReference type="Proteomes" id="UP001066276">
    <property type="component" value="Chromosome 8"/>
</dbReference>
<protein>
    <submittedName>
        <fullName evidence="2">Uncharacterized protein</fullName>
    </submittedName>
</protein>
<dbReference type="AlphaFoldDB" id="A0AAV7NTM6"/>
<evidence type="ECO:0000256" key="1">
    <source>
        <dbReference type="SAM" id="MobiDB-lite"/>
    </source>
</evidence>
<sequence length="191" mass="19555">MPSSLLPPMKGSFFPAFLCETPLAGRNPVGSRAAGPASSDTPPFGSRAPEGDDRRPPALSAIGAEGAPSPPPAPALIVHGGCLAPKGRGRLKLPPTTRPVDAAELTPLPLPPPALLTCGASRRRFPRGGEHSATAATTPLAAQDDPGGRRVPPTSRGAHLVQQLHGLYHPPVHAPSFHDPAKGCDTNGETD</sequence>
<gene>
    <name evidence="2" type="ORF">NDU88_007016</name>
</gene>
<proteinExistence type="predicted"/>
<evidence type="ECO:0000313" key="3">
    <source>
        <dbReference type="Proteomes" id="UP001066276"/>
    </source>
</evidence>
<dbReference type="EMBL" id="JANPWB010000012">
    <property type="protein sequence ID" value="KAJ1118829.1"/>
    <property type="molecule type" value="Genomic_DNA"/>
</dbReference>
<comment type="caution">
    <text evidence="2">The sequence shown here is derived from an EMBL/GenBank/DDBJ whole genome shotgun (WGS) entry which is preliminary data.</text>
</comment>
<evidence type="ECO:0000313" key="2">
    <source>
        <dbReference type="EMBL" id="KAJ1118829.1"/>
    </source>
</evidence>
<name>A0AAV7NTM6_PLEWA</name>